<keyword evidence="4" id="KW-1185">Reference proteome</keyword>
<feature type="region of interest" description="Disordered" evidence="1">
    <location>
        <begin position="226"/>
        <end position="298"/>
    </location>
</feature>
<sequence length="432" mass="47775">MPQANGIEANLICDGSPLTEYPSGDFAPNTVFCQSTPGQTFEVKVSGPEACSDRTVRLYCDGVFMDGYVFLRGCRVDVTFHGIYLPNDGTRLMPFKFTNIELSEEDDSHSDRIFENLGTVSVELTHCIMGSSEQIPEKTPIPCVASSKKISERNKKASMIPHTISLGASIIAPEPDTTAYSFYLQRDPTPHLRFVWQYRSRDLLIADGHIPRPANPIPDILLLTTPPITRQRDEPRPADGQGLGSSKSREPALPPGRSSNVHLNTLPGIQPNTSGTEPVMIESNSHTENKPDIKPKTSRTVPVMIESNSHTENKPDIKPKTSRTEPVVIDLCDDNPITIFFSSTYDNPILLDDDDDEPTIKSSKRVTQAPISLAQKDDNIPVRIEPETCDNTSPDIQSKQAKRAQLKTLAEDGTQKRMKLDMLSMALHTQPL</sequence>
<dbReference type="PANTHER" id="PTHR36223">
    <property type="entry name" value="BETA-LACTAMASE-TYPE TRANSPEPTIDASE FOLD DOMAIN CONTAINING PROTEIN"/>
    <property type="match status" value="1"/>
</dbReference>
<dbReference type="Pfam" id="PF25534">
    <property type="entry name" value="DUF7918"/>
    <property type="match status" value="1"/>
</dbReference>
<gene>
    <name evidence="3" type="ORF">MELLADRAFT_61742</name>
</gene>
<evidence type="ECO:0000313" key="3">
    <source>
        <dbReference type="EMBL" id="EGG08455.1"/>
    </source>
</evidence>
<feature type="domain" description="DUF7918" evidence="2">
    <location>
        <begin position="6"/>
        <end position="212"/>
    </location>
</feature>
<dbReference type="eggNOG" id="ENOG502SAV6">
    <property type="taxonomic scope" value="Eukaryota"/>
</dbReference>
<dbReference type="PANTHER" id="PTHR36223:SF1">
    <property type="entry name" value="TRANSCRIPTION ELONGATION FACTOR EAF N-TERMINAL DOMAIN-CONTAINING PROTEIN"/>
    <property type="match status" value="1"/>
</dbReference>
<evidence type="ECO:0000256" key="1">
    <source>
        <dbReference type="SAM" id="MobiDB-lite"/>
    </source>
</evidence>
<dbReference type="STRING" id="747676.F4RFY9"/>
<dbReference type="AlphaFoldDB" id="F4RFY9"/>
<feature type="compositionally biased region" description="Polar residues" evidence="1">
    <location>
        <begin position="270"/>
        <end position="284"/>
    </location>
</feature>
<name>F4RFY9_MELLP</name>
<dbReference type="KEGG" id="mlr:MELLADRAFT_61742"/>
<reference evidence="4" key="1">
    <citation type="journal article" date="2011" name="Proc. Natl. Acad. Sci. U.S.A.">
        <title>Obligate biotrophy features unraveled by the genomic analysis of rust fungi.</title>
        <authorList>
            <person name="Duplessis S."/>
            <person name="Cuomo C.A."/>
            <person name="Lin Y.-C."/>
            <person name="Aerts A."/>
            <person name="Tisserant E."/>
            <person name="Veneault-Fourrey C."/>
            <person name="Joly D.L."/>
            <person name="Hacquard S."/>
            <person name="Amselem J."/>
            <person name="Cantarel B.L."/>
            <person name="Chiu R."/>
            <person name="Coutinho P.M."/>
            <person name="Feau N."/>
            <person name="Field M."/>
            <person name="Frey P."/>
            <person name="Gelhaye E."/>
            <person name="Goldberg J."/>
            <person name="Grabherr M.G."/>
            <person name="Kodira C.D."/>
            <person name="Kohler A."/>
            <person name="Kuees U."/>
            <person name="Lindquist E.A."/>
            <person name="Lucas S.M."/>
            <person name="Mago R."/>
            <person name="Mauceli E."/>
            <person name="Morin E."/>
            <person name="Murat C."/>
            <person name="Pangilinan J.L."/>
            <person name="Park R."/>
            <person name="Pearson M."/>
            <person name="Quesneville H."/>
            <person name="Rouhier N."/>
            <person name="Sakthikumar S."/>
            <person name="Salamov A.A."/>
            <person name="Schmutz J."/>
            <person name="Selles B."/>
            <person name="Shapiro H."/>
            <person name="Tanguay P."/>
            <person name="Tuskan G.A."/>
            <person name="Henrissat B."/>
            <person name="Van de Peer Y."/>
            <person name="Rouze P."/>
            <person name="Ellis J.G."/>
            <person name="Dodds P.N."/>
            <person name="Schein J.E."/>
            <person name="Zhong S."/>
            <person name="Hamelin R.C."/>
            <person name="Grigoriev I.V."/>
            <person name="Szabo L.J."/>
            <person name="Martin F."/>
        </authorList>
    </citation>
    <scope>NUCLEOTIDE SEQUENCE [LARGE SCALE GENOMIC DNA]</scope>
    <source>
        <strain evidence="4">98AG31 / pathotype 3-4-7</strain>
    </source>
</reference>
<dbReference type="OrthoDB" id="3364132at2759"/>
<evidence type="ECO:0000259" key="2">
    <source>
        <dbReference type="Pfam" id="PF25534"/>
    </source>
</evidence>
<dbReference type="InParanoid" id="F4RFY9"/>
<accession>F4RFY9</accession>
<dbReference type="GeneID" id="18929785"/>
<dbReference type="EMBL" id="GL883100">
    <property type="protein sequence ID" value="EGG08455.1"/>
    <property type="molecule type" value="Genomic_DNA"/>
</dbReference>
<dbReference type="VEuPathDB" id="FungiDB:MELLADRAFT_61742"/>
<organism evidence="4">
    <name type="scientific">Melampsora larici-populina (strain 98AG31 / pathotype 3-4-7)</name>
    <name type="common">Poplar leaf rust fungus</name>
    <dbReference type="NCBI Taxonomy" id="747676"/>
    <lineage>
        <taxon>Eukaryota</taxon>
        <taxon>Fungi</taxon>
        <taxon>Dikarya</taxon>
        <taxon>Basidiomycota</taxon>
        <taxon>Pucciniomycotina</taxon>
        <taxon>Pucciniomycetes</taxon>
        <taxon>Pucciniales</taxon>
        <taxon>Melampsoraceae</taxon>
        <taxon>Melampsora</taxon>
    </lineage>
</organism>
<dbReference type="RefSeq" id="XP_007408041.1">
    <property type="nucleotide sequence ID" value="XM_007407979.1"/>
</dbReference>
<dbReference type="InterPro" id="IPR057678">
    <property type="entry name" value="DUF7918"/>
</dbReference>
<protein>
    <recommendedName>
        <fullName evidence="2">DUF7918 domain-containing protein</fullName>
    </recommendedName>
</protein>
<dbReference type="HOGENOM" id="CLU_063082_0_0_1"/>
<proteinExistence type="predicted"/>
<feature type="compositionally biased region" description="Basic and acidic residues" evidence="1">
    <location>
        <begin position="285"/>
        <end position="295"/>
    </location>
</feature>
<evidence type="ECO:0000313" key="4">
    <source>
        <dbReference type="Proteomes" id="UP000001072"/>
    </source>
</evidence>
<dbReference type="Proteomes" id="UP000001072">
    <property type="component" value="Unassembled WGS sequence"/>
</dbReference>